<name>A0A1Y2KWB1_9PROT</name>
<dbReference type="PRINTS" id="PR00313">
    <property type="entry name" value="CABNDNGRPT"/>
</dbReference>
<dbReference type="PANTHER" id="PTHR38340:SF1">
    <property type="entry name" value="S-LAYER PROTEIN"/>
    <property type="match status" value="1"/>
</dbReference>
<dbReference type="GO" id="GO:0005509">
    <property type="term" value="F:calcium ion binding"/>
    <property type="evidence" value="ECO:0007669"/>
    <property type="project" value="InterPro"/>
</dbReference>
<reference evidence="4 5" key="1">
    <citation type="submission" date="2014-03" db="EMBL/GenBank/DDBJ databases">
        <title>The draft genome sequence of Thalassospira mesophila JCM 18969.</title>
        <authorList>
            <person name="Lai Q."/>
            <person name="Shao Z."/>
        </authorList>
    </citation>
    <scope>NUCLEOTIDE SEQUENCE [LARGE SCALE GENOMIC DNA]</scope>
    <source>
        <strain evidence="4 5">JCM 18969</strain>
    </source>
</reference>
<evidence type="ECO:0000256" key="3">
    <source>
        <dbReference type="SAM" id="MobiDB-lite"/>
    </source>
</evidence>
<dbReference type="PROSITE" id="PS00330">
    <property type="entry name" value="HEMOLYSIN_CALCIUM"/>
    <property type="match status" value="10"/>
</dbReference>
<dbReference type="InterPro" id="IPR018247">
    <property type="entry name" value="EF_Hand_1_Ca_BS"/>
</dbReference>
<organism evidence="4 5">
    <name type="scientific">Thalassospira mesophila</name>
    <dbReference type="NCBI Taxonomy" id="1293891"/>
    <lineage>
        <taxon>Bacteria</taxon>
        <taxon>Pseudomonadati</taxon>
        <taxon>Pseudomonadota</taxon>
        <taxon>Alphaproteobacteria</taxon>
        <taxon>Rhodospirillales</taxon>
        <taxon>Thalassospiraceae</taxon>
        <taxon>Thalassospira</taxon>
    </lineage>
</organism>
<dbReference type="InterPro" id="IPR053786">
    <property type="entry name" value="LEPRxLL_CS"/>
</dbReference>
<feature type="compositionally biased region" description="Low complexity" evidence="3">
    <location>
        <begin position="3939"/>
        <end position="3957"/>
    </location>
</feature>
<dbReference type="PANTHER" id="PTHR38340">
    <property type="entry name" value="S-LAYER PROTEIN"/>
    <property type="match status" value="1"/>
</dbReference>
<protein>
    <submittedName>
        <fullName evidence="4">Uncharacterized protein</fullName>
    </submittedName>
</protein>
<comment type="caution">
    <text evidence="4">The sequence shown here is derived from an EMBL/GenBank/DDBJ whole genome shotgun (WGS) entry which is preliminary data.</text>
</comment>
<feature type="region of interest" description="Disordered" evidence="3">
    <location>
        <begin position="3926"/>
        <end position="3985"/>
    </location>
</feature>
<dbReference type="NCBIfam" id="NF012209">
    <property type="entry name" value="LEPR-8K"/>
    <property type="match status" value="1"/>
</dbReference>
<dbReference type="InterPro" id="IPR050557">
    <property type="entry name" value="RTX_toxin/Mannuronan_C5-epim"/>
</dbReference>
<sequence>MWTIRDWVSNRRKHVRDVKVSHAALMAAPVRNTRRLHVEPIEPRILLSADPLEAKYADDISDALTQVENLLDNLEGHDLFADPLPMVFGTDENSGAGALADLSDIFKQNIIDPLSQIIQYDGQDDPDDKLSNLETDWQTFFKDSGYYADGDSTLNITHTTVDGNEIYAVSMSQTIDREFTIGVDDPNHDYNISLDTNGEMELTFDINFTIKIDKSVDETSAITFSLDSLSLQSTVDQDLTGHKLTLGIIPLTVGGVANDSTQGGINYSVTLNVADSGHLDDLTTSQLSSISNLSSVLTVSAQNNGGDNSVLASLPLTLEGPAAGISGIDVGDTPDITVTGHVVGVNEEVSVSMNSELELLSNFDAKDFLSIMTNFVSVVDSIDQGDVLDVSLPFADGLTVGDAIDLAAKMQHIIDQLGSEVGVIGFSEDQSASASDGNSSVELVSDVIDFGENPFPENGLTFVLILDGEEVNIALGNVDPDPDVTGDEHAISNITDLATAIAAALSTSSVKDRVTVSQRDGKLVFAATKTGTDTPAKLEVGSLAGKTSFSDIVEFSEQAGALLGFTGTAAEMIQALDLRFIDGSLAMDISYGDTQTYSGDVNFDASTTLGDLDSLTGSADMSVHSVMGVSATLLFDMHGLGSSVDWSDSTPALSGLFDGNGVITADDGLADLQITMRDGAQYTLDVDPSWTVAELVSHLDALDGDLHVSLDTDTFRITIEDASASTSDNAGDFGLNLGHNAYSDTTSSTPSAVLSGAIADDADFGAATSFILKVGKFSPVIVNIAADGSRTTADDFAAAINAALAGIDVPEGSLGVADKHYSDIVHVTIGEDDGKSVMKVATTITNVIDAATKKISERNLLNSSLRMDAVDLSVTSINDSLVGLNLGIEGSNQANSAETVSRITSSALHGDSYANHLGIQDFNAAVNVELAISNLDATGRVGLIDFTADGSGSVSLNSVVSLHNTYAESDSETPHTTTARDVLATAYGNDDSAISDIADVQYSSGHGDQPYAQLTLTNVAISGDVLDDIDVGNITITLSDLDTIGDLQNLTPTVNLGGLADESVSALADLNIDNILAGLQTALEYINGQYSGSILAKDLPLLGMSATDLLDFAGDIKAHLLAFKNNPASGLGDLETALKTAFGMDANSNGIDVHLTDDATALMIDINYSPATVSSSESLNLAIGDLANQAGDDAVKNLLGGLSDIVDVNGTGLVDVTAAATVGLTLGFRLTQPENSTPATGSTAVGNINGGQGIGTNASSKTDLSVTLANGEKFEVDLDALVKTGATVSDIIAGIQKAATDAGVSDSELTIGIDENGRLVFTDLTTADASSIPTGLDGLGVDGGNVASVISGSLGNDFDTTAAFEFAVSVNGAGAVTVHLDADANRTTEDAFAKALQTALGQTFVSTTDMSGIDGSVPVYAALGNLVSVSIDGSHNISFSADTGLLGGSATLQMSDVAASSAEPGLIIKSINGSTAAEDLGIAGTQSGVVDGQRVLTGARLYADSTNERFFLDTSKTGVNLDISVSASNLTFNTNFGATTGKVDGGSVALGGLSGSAAAGEDGFAVSGPAHLKLTLNDQYNGSAADERLYFSELDSNDVANIVNVDSDIAVKADLPLTIGGVAFNPGVGVEISDYFGDGKTISVTSADIADSLNAESILNSPGLLLNGLDYFLNQLEGQLESRLLELDLPFIGDALGVAADYFEDLHSGLIDAISEAIQDFQDDNPGVVVPTTTVVETALENMLKQIGAVDGSDHNKDVDVIATYDSGSDEVRFSADIHWDFYDQDINLAEDLGIAGLGLDVSSGMVNLELGMDFDFDFGINAAQGFFVETGAIDELVISFNLDFNGLDAEGRQGILNSDITDKASAFAGTVTFDINPEQGSTAGNDIDVNDRSQDGRLTFGEVRSVDHLFASTLDAEGQLDFNVHSSASGAASGVGLPEISHELYVDFDFHQKFGDGTQAVANYGSLEYRDVTMNLAGIINDILMPIFETIDEMLDPLRPLVEFLTSPIPGISEVIGSMSILDMARSVGATNGGVFEFIATLDNLIDLIDQVKKFQAAAGDNAIGAEFGTFKYDGNAVLNNPNGVESINLADAIDYDHYAFGNFDAVKTQMGVSGGLLDDLTKETWINVFSLPILTDNNLPLKLLTGQTDAVELFHFDLPKFDLEFNLSKSWPYPLYPPLLMLEIGIGTDFKVTFDLAGGYDLHGLAEFVDSGDPISLFDGFYISDLHNGSKDIPEIVMNGEIYGSASVKLNAGIISASGGLKLALGTTISFDINDPNGDGKLRASEFLGLMEISPEYLFDIHGELYIRVAAIADVTAHLLFTNVTVFELDITIFKATIFTWDLNPPSAPVLANLDDSGTLTVNMGTHAGDRLVDNTEDGDETFYLKHVGGTVDDEKIEVWSSLFNNVVQTFDHVKSVVAFGGAGDDKIILSGITSSMVLDGGAGNDVIRLDGQGISGGTMSSGTAVIRAGKGDDTVYGGSGNDSIYGDTGNDTIYAGAGNDYVDAGTGNDIIHGGTGNDVIHGGSGNDDIFGEDGNDTLYGEKGFDLIVGGLGNDVLHGGDGVDRMFGDETGSTATSLTLESSSSQGGNDSLYGDDGDDYMFGGAGTDMLNGGDGNDILFGDTGTITFDANGMLVTANTDVAPGVGGNDTLYGGDNEDIIFGGVGNDYIDGGNHNDILIGDTGLVQGSAGASTPGQYLVRGNNSATGNDTIKGGSGNDILIGGLGSDTLLGESGRDTVGGDNISLLRSQTSLILDVISVETVEEGQGSSDIIDGGAGTDMLLGGGGTQSLSVSNGGDNVVVFGDFITGGTGSDIILGDYGIIEPTTGLGATITGRDGSNSGNDLINADSGFDIVIGGGGNDTIDGGEGNDTLLGDIGTVTRDKVARISRAETTNETIGGADIINGKLGNDVIMGGTGSDTLTGDDGLDVILGDLGIIIPANGTDADIIAHNFANGAADTIYGNAGNDILLGGGGDDSIYGGEGNNHIAGDNAQVTRSEFTLPDGSEDPLSELAADPVLIFETAEETSGGNDIIETGAGNDVILGGIGQDTITSGDGDDIILGDLGIVIPVGSAGADVISRNGSTGTTNNDVITAGDGNKIVLGGSGNDTITIGTGTGNGAGNTNYISGDLAELKRDADGKLVSFETVEESVGGDDTITTGSSTGDDIILGGIGQDKITTGDGTDIILGDLGIVIPVGSAGPDVIARNGTIGLTNNDTITTSDGNKIVLGGSGNDTITIGTGTGNGAGNTNYISGDLAELKRDADGKLVSFETVDESVGGDDTITTGSSTGDDIILGGIGQDTITTGDGTDIILGDLGIVIPVGSAGPDVIARNGNIGSTNNDTITASDGNKIVLGGSGNDTITIGTGTGNGAGNTNYISGDLAELKRDSNGTLVSFETVEEAIGGNDFITAGAGDDMILGGIGQDSIFGNAGNDTILGDLGIIVPMGSAGADVIARNGDIGTNNDDTIDAGNGNNVVFGGSGSDSITTGTGSDYIAGDLAQLTRKADGTLVMFETREETIGGADIIDAGAGNDAIFGGQGADTISAGAGDDVVLGDAGYLKLDNSEIYVIAEKKNWDLGTHYTLETRNQAVGGDDTIHGNDGNDILIGGSFDDYLDGDSGNDAIIGDQGGATYRDVTDRLEIHTKELLAENNGYDILYGDEGNDELIGGAFEDSLFGGVDDDILIGDEGEVYYGFVPREQGKEYHDSLPRMARSTESFTGRKDTLDSGSGVDFILGGEQPNFIVADPTLDLVQIENGEFRIDETRNSKTEFPSFQGDPILQPQAAYFASIDARSPTLQPITSTTSSSGSGSSFAHSTAAPGSALTGANSTGVAGLLAGTGQSGGGIAGNSGSSLSLVGGTNAILGGVGSVHQTNDGTIAGFIEAATILSTSDQSALSSNNGAGNGIGNTIPSVSFGAQVNAPAGANDLPSAGTAGTPNGAQGPGSAQGAPGNAAPDGTGDNPANPPAQGSDGNDNSGQDAEPQDGAFLWLDENGRYVDFAQLAPSGGTSLVFDAESGLWLNDAATDEGPVFVPELAEKAPVLSLVTKAA</sequence>
<dbReference type="STRING" id="1293891.TMES_18135"/>
<dbReference type="InterPro" id="IPR018511">
    <property type="entry name" value="Hemolysin-typ_Ca-bd_CS"/>
</dbReference>
<evidence type="ECO:0000313" key="4">
    <source>
        <dbReference type="EMBL" id="OSQ36412.1"/>
    </source>
</evidence>
<dbReference type="Gene3D" id="2.150.10.10">
    <property type="entry name" value="Serralysin-like metalloprotease, C-terminal"/>
    <property type="match status" value="8"/>
</dbReference>
<dbReference type="RefSeq" id="WP_085585199.1">
    <property type="nucleotide sequence ID" value="NZ_JFKA01000011.1"/>
</dbReference>
<dbReference type="InterPro" id="IPR011049">
    <property type="entry name" value="Serralysin-like_metalloprot_C"/>
</dbReference>
<dbReference type="Pfam" id="PF00353">
    <property type="entry name" value="HemolysinCabind"/>
    <property type="match status" value="21"/>
</dbReference>
<comment type="subcellular location">
    <subcellularLocation>
        <location evidence="1">Secreted</location>
    </subcellularLocation>
</comment>
<feature type="compositionally biased region" description="Low complexity" evidence="3">
    <location>
        <begin position="3803"/>
        <end position="3814"/>
    </location>
</feature>
<accession>A0A1Y2KWB1</accession>
<dbReference type="PROSITE" id="PS00018">
    <property type="entry name" value="EF_HAND_1"/>
    <property type="match status" value="1"/>
</dbReference>
<dbReference type="OrthoDB" id="7782055at2"/>
<proteinExistence type="predicted"/>
<keyword evidence="2" id="KW-0964">Secreted</keyword>
<dbReference type="InterPro" id="IPR001343">
    <property type="entry name" value="Hemolysn_Ca-bd"/>
</dbReference>
<dbReference type="GO" id="GO:0005576">
    <property type="term" value="C:extracellular region"/>
    <property type="evidence" value="ECO:0007669"/>
    <property type="project" value="UniProtKB-SubCell"/>
</dbReference>
<keyword evidence="5" id="KW-1185">Reference proteome</keyword>
<dbReference type="EMBL" id="JFKA01000011">
    <property type="protein sequence ID" value="OSQ36412.1"/>
    <property type="molecule type" value="Genomic_DNA"/>
</dbReference>
<feature type="region of interest" description="Disordered" evidence="3">
    <location>
        <begin position="3799"/>
        <end position="3822"/>
    </location>
</feature>
<dbReference type="Proteomes" id="UP000193391">
    <property type="component" value="Unassembled WGS sequence"/>
</dbReference>
<evidence type="ECO:0000256" key="1">
    <source>
        <dbReference type="ARBA" id="ARBA00004613"/>
    </source>
</evidence>
<evidence type="ECO:0000256" key="2">
    <source>
        <dbReference type="ARBA" id="ARBA00022525"/>
    </source>
</evidence>
<dbReference type="SUPFAM" id="SSF51120">
    <property type="entry name" value="beta-Roll"/>
    <property type="match status" value="9"/>
</dbReference>
<evidence type="ECO:0000313" key="5">
    <source>
        <dbReference type="Proteomes" id="UP000193391"/>
    </source>
</evidence>
<gene>
    <name evidence="4" type="ORF">TMES_18135</name>
</gene>